<sequence>MEKAILSRINLKTLDTNIAYDYFETISDLIDTKEVQDLKKCSQHLATSRFQHSLNVSYYSFLICRKFGLDAYSAARAGLLHDLYYYDWKTNDKRPLEGNHAKIHPIIALENAKNITITNPTIDDAILHHMWPLKTSHPNTSVGWIIQAVDKFCAITEMGHQSLFRASRSNNLLSYCILFTFLLTI</sequence>
<dbReference type="EMBL" id="QRYQ01000023">
    <property type="protein sequence ID" value="RGU89761.1"/>
    <property type="molecule type" value="Genomic_DNA"/>
</dbReference>
<dbReference type="InterPro" id="IPR006674">
    <property type="entry name" value="HD_domain"/>
</dbReference>
<dbReference type="Pfam" id="PF01966">
    <property type="entry name" value="HD"/>
    <property type="match status" value="1"/>
</dbReference>
<name>A0A395W931_9FIRM</name>
<dbReference type="SMART" id="SM00471">
    <property type="entry name" value="HDc"/>
    <property type="match status" value="1"/>
</dbReference>
<dbReference type="RefSeq" id="WP_003865176.1">
    <property type="nucleotide sequence ID" value="NZ_CABLCL010000074.1"/>
</dbReference>
<dbReference type="AlphaFoldDB" id="A0A395W931"/>
<feature type="domain" description="HD/PDEase" evidence="1">
    <location>
        <begin position="45"/>
        <end position="164"/>
    </location>
</feature>
<dbReference type="SUPFAM" id="SSF109604">
    <property type="entry name" value="HD-domain/PDEase-like"/>
    <property type="match status" value="1"/>
</dbReference>
<protein>
    <submittedName>
        <fullName evidence="2">HD domain-containing protein</fullName>
    </submittedName>
</protein>
<organism evidence="2 3">
    <name type="scientific">Holdemanella biformis</name>
    <dbReference type="NCBI Taxonomy" id="1735"/>
    <lineage>
        <taxon>Bacteria</taxon>
        <taxon>Bacillati</taxon>
        <taxon>Bacillota</taxon>
        <taxon>Erysipelotrichia</taxon>
        <taxon>Erysipelotrichales</taxon>
        <taxon>Erysipelotrichaceae</taxon>
        <taxon>Holdemanella</taxon>
    </lineage>
</organism>
<proteinExistence type="predicted"/>
<dbReference type="Proteomes" id="UP000265489">
    <property type="component" value="Unassembled WGS sequence"/>
</dbReference>
<evidence type="ECO:0000259" key="1">
    <source>
        <dbReference type="SMART" id="SM00471"/>
    </source>
</evidence>
<dbReference type="GeneID" id="66580249"/>
<accession>A0A395W931</accession>
<gene>
    <name evidence="2" type="ORF">DWW32_10185</name>
</gene>
<dbReference type="CDD" id="cd00077">
    <property type="entry name" value="HDc"/>
    <property type="match status" value="1"/>
</dbReference>
<dbReference type="InterPro" id="IPR003607">
    <property type="entry name" value="HD/PDEase_dom"/>
</dbReference>
<reference evidence="2 3" key="1">
    <citation type="submission" date="2018-08" db="EMBL/GenBank/DDBJ databases">
        <title>A genome reference for cultivated species of the human gut microbiota.</title>
        <authorList>
            <person name="Zou Y."/>
            <person name="Xue W."/>
            <person name="Luo G."/>
        </authorList>
    </citation>
    <scope>NUCLEOTIDE SEQUENCE [LARGE SCALE GENOMIC DNA]</scope>
    <source>
        <strain evidence="2 3">AF15-20</strain>
    </source>
</reference>
<comment type="caution">
    <text evidence="2">The sequence shown here is derived from an EMBL/GenBank/DDBJ whole genome shotgun (WGS) entry which is preliminary data.</text>
</comment>
<dbReference type="Gene3D" id="1.10.3210.10">
    <property type="entry name" value="Hypothetical protein af1432"/>
    <property type="match status" value="1"/>
</dbReference>
<evidence type="ECO:0000313" key="2">
    <source>
        <dbReference type="EMBL" id="RGU89761.1"/>
    </source>
</evidence>
<evidence type="ECO:0000313" key="3">
    <source>
        <dbReference type="Proteomes" id="UP000265489"/>
    </source>
</evidence>